<feature type="compositionally biased region" description="Pro residues" evidence="1">
    <location>
        <begin position="34"/>
        <end position="50"/>
    </location>
</feature>
<evidence type="ECO:0000313" key="2">
    <source>
        <dbReference type="EMBL" id="MBP2412071.1"/>
    </source>
</evidence>
<sequence>MGNLPPDPCTGAVPGVRHRQQCDSSRAMKAPAPLQGPPSPAQTPYHPHPTTPRQHGCRGSGAGGVGGFLAGCRCLNRQPPGPARKEGTREPATPATPGPPGVPATGHTWPERKSPGAVRQPGAGTGSCLVAGSFSAHAAGAPRTGAHAAHAKAGASPGRWPARCRWWCVGDEMRVAAWWGGRGDEMRVAAWWGGRGGLSGCGRLVGRPGCGC</sequence>
<reference evidence="2 3" key="1">
    <citation type="submission" date="2021-03" db="EMBL/GenBank/DDBJ databases">
        <title>Sequencing the genomes of 1000 actinobacteria strains.</title>
        <authorList>
            <person name="Klenk H.-P."/>
        </authorList>
    </citation>
    <scope>NUCLEOTIDE SEQUENCE [LARGE SCALE GENOMIC DNA]</scope>
    <source>
        <strain evidence="2 3">DSM 16005</strain>
    </source>
</reference>
<organism evidence="2 3">
    <name type="scientific">Arthrobacter stackebrandtii</name>
    <dbReference type="NCBI Taxonomy" id="272161"/>
    <lineage>
        <taxon>Bacteria</taxon>
        <taxon>Bacillati</taxon>
        <taxon>Actinomycetota</taxon>
        <taxon>Actinomycetes</taxon>
        <taxon>Micrococcales</taxon>
        <taxon>Micrococcaceae</taxon>
        <taxon>Arthrobacter</taxon>
    </lineage>
</organism>
<dbReference type="EMBL" id="JAGIOI010000001">
    <property type="protein sequence ID" value="MBP2412071.1"/>
    <property type="molecule type" value="Genomic_DNA"/>
</dbReference>
<comment type="caution">
    <text evidence="2">The sequence shown here is derived from an EMBL/GenBank/DDBJ whole genome shotgun (WGS) entry which is preliminary data.</text>
</comment>
<accession>A0ABS4YTF1</accession>
<feature type="region of interest" description="Disordered" evidence="1">
    <location>
        <begin position="1"/>
        <end position="62"/>
    </location>
</feature>
<protein>
    <submittedName>
        <fullName evidence="2">Uncharacterized protein</fullName>
    </submittedName>
</protein>
<dbReference type="Proteomes" id="UP000711614">
    <property type="component" value="Unassembled WGS sequence"/>
</dbReference>
<evidence type="ECO:0000313" key="3">
    <source>
        <dbReference type="Proteomes" id="UP000711614"/>
    </source>
</evidence>
<proteinExistence type="predicted"/>
<evidence type="ECO:0000256" key="1">
    <source>
        <dbReference type="SAM" id="MobiDB-lite"/>
    </source>
</evidence>
<name>A0ABS4YTF1_9MICC</name>
<gene>
    <name evidence="2" type="ORF">JOF48_000870</name>
</gene>
<feature type="region of interest" description="Disordered" evidence="1">
    <location>
        <begin position="79"/>
        <end position="124"/>
    </location>
</feature>
<keyword evidence="3" id="KW-1185">Reference proteome</keyword>